<organism evidence="1 2">
    <name type="scientific">Syphacia muris</name>
    <dbReference type="NCBI Taxonomy" id="451379"/>
    <lineage>
        <taxon>Eukaryota</taxon>
        <taxon>Metazoa</taxon>
        <taxon>Ecdysozoa</taxon>
        <taxon>Nematoda</taxon>
        <taxon>Chromadorea</taxon>
        <taxon>Rhabditida</taxon>
        <taxon>Spirurina</taxon>
        <taxon>Oxyuridomorpha</taxon>
        <taxon>Oxyuroidea</taxon>
        <taxon>Oxyuridae</taxon>
        <taxon>Syphacia</taxon>
    </lineage>
</organism>
<accession>A0A0N5B045</accession>
<dbReference type="STRING" id="451379.A0A0N5B045"/>
<name>A0A0N5B045_9BILA</name>
<dbReference type="Proteomes" id="UP000046393">
    <property type="component" value="Unplaced"/>
</dbReference>
<dbReference type="WBParaSite" id="SMUV_0001063701-mRNA-1">
    <property type="protein sequence ID" value="SMUV_0001063701-mRNA-1"/>
    <property type="gene ID" value="SMUV_0001063701"/>
</dbReference>
<evidence type="ECO:0000313" key="2">
    <source>
        <dbReference type="WBParaSite" id="SMUV_0001063701-mRNA-1"/>
    </source>
</evidence>
<dbReference type="AlphaFoldDB" id="A0A0N5B045"/>
<proteinExistence type="predicted"/>
<keyword evidence="1" id="KW-1185">Reference proteome</keyword>
<evidence type="ECO:0000313" key="1">
    <source>
        <dbReference type="Proteomes" id="UP000046393"/>
    </source>
</evidence>
<reference evidence="2" key="1">
    <citation type="submission" date="2017-02" db="UniProtKB">
        <authorList>
            <consortium name="WormBaseParasite"/>
        </authorList>
    </citation>
    <scope>IDENTIFICATION</scope>
</reference>
<protein>
    <submittedName>
        <fullName evidence="2">Uncharacterized protein</fullName>
    </submittedName>
</protein>
<sequence length="189" mass="21423">MTENAHNFIKDSADLSVSSDSSEANEIGSGSQSELLTSVIPPQTLCRQSFLDKFEKFANIIAIGWRYHVANTYDVHEAWLQLENSYMEVCSLATTGQRLVPMSSAEGLLYSGTPGLLDSKTGRTSEEFCEKIFMEQLETFMNKLASEWKTFITQNEGIKEAWQEFKQFLMQLCSLKLGKFVTFSYCINF</sequence>